<sequence>MTRLFSPRFIITLFAVPIIGALALFWYFSLQGVLKYERTSDSASSREANLTENFSKTFLDKFGDKIVKGEDLSKISPEEISAASQEIVPFEKIVGVIPIATKDDIAILDENSPEAVKNYFNSLYRVYEKTFLTIEKDDVKILSEAISEDNFSKLAQIDAVISSFDKSFEEVKKIPVPRSWENFAVQELNYLLRSKKFVELIRNVDKDPLAALLALKERLLLMDEVRSFHKKTFGDLLSVGISFSPEEGGYKFFK</sequence>
<gene>
    <name evidence="2" type="ORF">A2W57_00035</name>
</gene>
<reference evidence="2 3" key="1">
    <citation type="journal article" date="2016" name="Nat. Commun.">
        <title>Thousands of microbial genomes shed light on interconnected biogeochemical processes in an aquifer system.</title>
        <authorList>
            <person name="Anantharaman K."/>
            <person name="Brown C.T."/>
            <person name="Hug L.A."/>
            <person name="Sharon I."/>
            <person name="Castelle C.J."/>
            <person name="Probst A.J."/>
            <person name="Thomas B.C."/>
            <person name="Singh A."/>
            <person name="Wilkins M.J."/>
            <person name="Karaoz U."/>
            <person name="Brodie E.L."/>
            <person name="Williams K.H."/>
            <person name="Hubbard S.S."/>
            <person name="Banfield J.F."/>
        </authorList>
    </citation>
    <scope>NUCLEOTIDE SEQUENCE [LARGE SCALE GENOMIC DNA]</scope>
</reference>
<dbReference type="AlphaFoldDB" id="A0A1F5WCK5"/>
<evidence type="ECO:0000313" key="3">
    <source>
        <dbReference type="Proteomes" id="UP000178276"/>
    </source>
</evidence>
<proteinExistence type="predicted"/>
<evidence type="ECO:0000313" key="2">
    <source>
        <dbReference type="EMBL" id="OGF73408.1"/>
    </source>
</evidence>
<protein>
    <submittedName>
        <fullName evidence="2">Uncharacterized protein</fullName>
    </submittedName>
</protein>
<dbReference type="EMBL" id="MFHJ01000044">
    <property type="protein sequence ID" value="OGF73408.1"/>
    <property type="molecule type" value="Genomic_DNA"/>
</dbReference>
<evidence type="ECO:0000256" key="1">
    <source>
        <dbReference type="SAM" id="Phobius"/>
    </source>
</evidence>
<feature type="transmembrane region" description="Helical" evidence="1">
    <location>
        <begin position="9"/>
        <end position="28"/>
    </location>
</feature>
<name>A0A1F5WCK5_9BACT</name>
<dbReference type="STRING" id="1798331.A2W57_00035"/>
<organism evidence="2 3">
    <name type="scientific">Candidatus Giovannonibacteria bacterium RIFCSPHIGHO2_02_43_16</name>
    <dbReference type="NCBI Taxonomy" id="1798331"/>
    <lineage>
        <taxon>Bacteria</taxon>
        <taxon>Candidatus Giovannoniibacteriota</taxon>
    </lineage>
</organism>
<dbReference type="Proteomes" id="UP000178276">
    <property type="component" value="Unassembled WGS sequence"/>
</dbReference>
<keyword evidence="1" id="KW-0472">Membrane</keyword>
<keyword evidence="1" id="KW-1133">Transmembrane helix</keyword>
<keyword evidence="1" id="KW-0812">Transmembrane</keyword>
<comment type="caution">
    <text evidence="2">The sequence shown here is derived from an EMBL/GenBank/DDBJ whole genome shotgun (WGS) entry which is preliminary data.</text>
</comment>
<accession>A0A1F5WCK5</accession>